<evidence type="ECO:0000313" key="11">
    <source>
        <dbReference type="Proteomes" id="UP000694924"/>
    </source>
</evidence>
<keyword evidence="2" id="KW-1003">Cell membrane</keyword>
<dbReference type="PANTHER" id="PTHR21137">
    <property type="entry name" value="ODORANT RECEPTOR"/>
    <property type="match status" value="1"/>
</dbReference>
<feature type="transmembrane region" description="Helical" evidence="10">
    <location>
        <begin position="195"/>
        <end position="215"/>
    </location>
</feature>
<evidence type="ECO:0000256" key="2">
    <source>
        <dbReference type="ARBA" id="ARBA00022475"/>
    </source>
</evidence>
<comment type="caution">
    <text evidence="10">Lacks conserved residue(s) required for the propagation of feature annotation.</text>
</comment>
<dbReference type="PANTHER" id="PTHR21137:SF35">
    <property type="entry name" value="ODORANT RECEPTOR 19A-RELATED"/>
    <property type="match status" value="1"/>
</dbReference>
<keyword evidence="8 10" id="KW-0675">Receptor</keyword>
<evidence type="ECO:0000256" key="3">
    <source>
        <dbReference type="ARBA" id="ARBA00022606"/>
    </source>
</evidence>
<keyword evidence="4 10" id="KW-0812">Transmembrane</keyword>
<evidence type="ECO:0000256" key="7">
    <source>
        <dbReference type="ARBA" id="ARBA00023136"/>
    </source>
</evidence>
<keyword evidence="6 10" id="KW-1133">Transmembrane helix</keyword>
<feature type="transmembrane region" description="Helical" evidence="10">
    <location>
        <begin position="40"/>
        <end position="60"/>
    </location>
</feature>
<keyword evidence="5 10" id="KW-0552">Olfaction</keyword>
<gene>
    <name evidence="12" type="primary">LOC107063842</name>
</gene>
<dbReference type="RefSeq" id="XP_015171448.1">
    <property type="nucleotide sequence ID" value="XM_015315962.1"/>
</dbReference>
<dbReference type="Proteomes" id="UP000694924">
    <property type="component" value="Unplaced"/>
</dbReference>
<name>A0ABM1HU11_POLDO</name>
<reference evidence="12" key="1">
    <citation type="submission" date="2025-08" db="UniProtKB">
        <authorList>
            <consortium name="RefSeq"/>
        </authorList>
    </citation>
    <scope>IDENTIFICATION</scope>
    <source>
        <tissue evidence="12">Whole body</tissue>
    </source>
</reference>
<comment type="subcellular location">
    <subcellularLocation>
        <location evidence="1 10">Cell membrane</location>
        <topology evidence="1 10">Multi-pass membrane protein</topology>
    </subcellularLocation>
</comment>
<evidence type="ECO:0000256" key="1">
    <source>
        <dbReference type="ARBA" id="ARBA00004651"/>
    </source>
</evidence>
<evidence type="ECO:0000313" key="12">
    <source>
        <dbReference type="RefSeq" id="XP_015171448.1"/>
    </source>
</evidence>
<dbReference type="Pfam" id="PF02949">
    <property type="entry name" value="7tm_6"/>
    <property type="match status" value="1"/>
</dbReference>
<evidence type="ECO:0000256" key="10">
    <source>
        <dbReference type="RuleBase" id="RU351113"/>
    </source>
</evidence>
<evidence type="ECO:0000256" key="5">
    <source>
        <dbReference type="ARBA" id="ARBA00022725"/>
    </source>
</evidence>
<feature type="transmembrane region" description="Helical" evidence="10">
    <location>
        <begin position="263"/>
        <end position="284"/>
    </location>
</feature>
<feature type="transmembrane region" description="Helical" evidence="10">
    <location>
        <begin position="72"/>
        <end position="92"/>
    </location>
</feature>
<keyword evidence="7 10" id="KW-0472">Membrane</keyword>
<protein>
    <recommendedName>
        <fullName evidence="10">Odorant receptor</fullName>
    </recommendedName>
</protein>
<proteinExistence type="inferred from homology"/>
<keyword evidence="9 10" id="KW-0807">Transducer</keyword>
<keyword evidence="3 10" id="KW-0716">Sensory transduction</keyword>
<comment type="similarity">
    <text evidence="10">Belongs to the insect chemoreceptor superfamily. Heteromeric odorant receptor channel (TC 1.A.69) family.</text>
</comment>
<organism evidence="11 12">
    <name type="scientific">Polistes dominula</name>
    <name type="common">European paper wasp</name>
    <name type="synonym">Vespa dominula</name>
    <dbReference type="NCBI Taxonomy" id="743375"/>
    <lineage>
        <taxon>Eukaryota</taxon>
        <taxon>Metazoa</taxon>
        <taxon>Ecdysozoa</taxon>
        <taxon>Arthropoda</taxon>
        <taxon>Hexapoda</taxon>
        <taxon>Insecta</taxon>
        <taxon>Pterygota</taxon>
        <taxon>Neoptera</taxon>
        <taxon>Endopterygota</taxon>
        <taxon>Hymenoptera</taxon>
        <taxon>Apocrita</taxon>
        <taxon>Aculeata</taxon>
        <taxon>Vespoidea</taxon>
        <taxon>Vespidae</taxon>
        <taxon>Polistinae</taxon>
        <taxon>Polistini</taxon>
        <taxon>Polistes</taxon>
    </lineage>
</organism>
<feature type="transmembrane region" description="Helical" evidence="10">
    <location>
        <begin position="134"/>
        <end position="158"/>
    </location>
</feature>
<evidence type="ECO:0000256" key="6">
    <source>
        <dbReference type="ARBA" id="ARBA00022989"/>
    </source>
</evidence>
<dbReference type="GeneID" id="107063842"/>
<keyword evidence="11" id="KW-1185">Reference proteome</keyword>
<evidence type="ECO:0000256" key="9">
    <source>
        <dbReference type="ARBA" id="ARBA00023224"/>
    </source>
</evidence>
<evidence type="ECO:0000256" key="8">
    <source>
        <dbReference type="ARBA" id="ARBA00023170"/>
    </source>
</evidence>
<dbReference type="InterPro" id="IPR004117">
    <property type="entry name" value="7tm6_olfct_rcpt"/>
</dbReference>
<accession>A0ABM1HU11</accession>
<evidence type="ECO:0000256" key="4">
    <source>
        <dbReference type="ARBA" id="ARBA00022692"/>
    </source>
</evidence>
<sequence length="412" mass="48583">MATEQLAMYRQYASFIKRMVFCSGLWPVTKTESSYFYRHLPILTIFSGTFMCYGGITFCIENLDNIKVFTKGLSPLGGFALVVVKVMMFFLYRKQLRELNYNLESMFEEILEKIHYRPVVFSLLNLFRRPAYMIYYLMVFTVLSYICRAFLLIIYQIIKNIDPKYYPLPYPAIFPWLDGSFNFRYQIQFLFELQFGWFMVFVTSGVDTAYGFYIFQMVGILRAMSLECEKVGKSSDELDIILLRNCIKKEILLLRCRDIIQNVYGPVVLNLIVSSVIVLCGLIFQMFQVRLNNLFILFYILLFIEKTEISIEKVVMVVLYGLLKMTQAFIYSWYGNILAVESETFRRNVYCCGWYEDGNIKLMKDVLFILTQKPIVLTACHFFHISLDLFVKILNTSLSYYFLLQTIDETYN</sequence>